<feature type="compositionally biased region" description="Basic and acidic residues" evidence="1">
    <location>
        <begin position="66"/>
        <end position="90"/>
    </location>
</feature>
<feature type="region of interest" description="Disordered" evidence="1">
    <location>
        <begin position="29"/>
        <end position="90"/>
    </location>
</feature>
<organism evidence="2 3">
    <name type="scientific">Phialophora macrospora</name>
    <dbReference type="NCBI Taxonomy" id="1851006"/>
    <lineage>
        <taxon>Eukaryota</taxon>
        <taxon>Fungi</taxon>
        <taxon>Dikarya</taxon>
        <taxon>Ascomycota</taxon>
        <taxon>Pezizomycotina</taxon>
        <taxon>Eurotiomycetes</taxon>
        <taxon>Chaetothyriomycetidae</taxon>
        <taxon>Chaetothyriales</taxon>
        <taxon>Herpotrichiellaceae</taxon>
        <taxon>Phialophora</taxon>
    </lineage>
</organism>
<evidence type="ECO:0000313" key="2">
    <source>
        <dbReference type="EMBL" id="KIW71640.1"/>
    </source>
</evidence>
<keyword evidence="3" id="KW-1185">Reference proteome</keyword>
<evidence type="ECO:0000313" key="3">
    <source>
        <dbReference type="Proteomes" id="UP000054266"/>
    </source>
</evidence>
<dbReference type="AlphaFoldDB" id="A0A0D2FYT1"/>
<proteinExistence type="predicted"/>
<dbReference type="EMBL" id="KN846957">
    <property type="protein sequence ID" value="KIW71640.1"/>
    <property type="molecule type" value="Genomic_DNA"/>
</dbReference>
<feature type="compositionally biased region" description="Basic and acidic residues" evidence="1">
    <location>
        <begin position="249"/>
        <end position="265"/>
    </location>
</feature>
<dbReference type="Proteomes" id="UP000054266">
    <property type="component" value="Unassembled WGS sequence"/>
</dbReference>
<evidence type="ECO:0000256" key="1">
    <source>
        <dbReference type="SAM" id="MobiDB-lite"/>
    </source>
</evidence>
<protein>
    <submittedName>
        <fullName evidence="2">Uncharacterized protein</fullName>
    </submittedName>
</protein>
<gene>
    <name evidence="2" type="ORF">PV04_03781</name>
</gene>
<name>A0A0D2FYT1_9EURO</name>
<sequence>MALDDLTKLDITTSTDSLLVFEMGNNESGVNHTGVKALDRATSSEPAAPKDLPPSTAEAWPMSENQCHDTIKGEKEEPETSEKAEKGDEKVDFDFKAWADDFFEREYKEHQWSAGAHVSSSQLSTLAATSGDELRYLEPGEELLTESEESENEQEPFLTWTNRTRFDAATSSNLSMWALQWCMDKDKEYCSGIAFPEYRQKSCLKKKSIGDRVERGRRIKWAEEMGKRHPGRYVPYPGRPVRAPPSRSSFEKGRRLQCQKESRKG</sequence>
<accession>A0A0D2FYT1</accession>
<dbReference type="HOGENOM" id="CLU_091748_0_0_1"/>
<feature type="region of interest" description="Disordered" evidence="1">
    <location>
        <begin position="228"/>
        <end position="265"/>
    </location>
</feature>
<reference evidence="2 3" key="1">
    <citation type="submission" date="2015-01" db="EMBL/GenBank/DDBJ databases">
        <title>The Genome Sequence of Capronia semiimmersa CBS27337.</title>
        <authorList>
            <consortium name="The Broad Institute Genomics Platform"/>
            <person name="Cuomo C."/>
            <person name="de Hoog S."/>
            <person name="Gorbushina A."/>
            <person name="Stielow B."/>
            <person name="Teixiera M."/>
            <person name="Abouelleil A."/>
            <person name="Chapman S.B."/>
            <person name="Priest M."/>
            <person name="Young S.K."/>
            <person name="Wortman J."/>
            <person name="Nusbaum C."/>
            <person name="Birren B."/>
        </authorList>
    </citation>
    <scope>NUCLEOTIDE SEQUENCE [LARGE SCALE GENOMIC DNA]</scope>
    <source>
        <strain evidence="2 3">CBS 27337</strain>
    </source>
</reference>